<dbReference type="Gene3D" id="1.20.120.450">
    <property type="entry name" value="dinb family like domain"/>
    <property type="match status" value="1"/>
</dbReference>
<evidence type="ECO:0000259" key="2">
    <source>
        <dbReference type="Pfam" id="PF11716"/>
    </source>
</evidence>
<keyword evidence="3" id="KW-0413">Isomerase</keyword>
<gene>
    <name evidence="3" type="ORF">QRX50_22470</name>
</gene>
<dbReference type="InterPro" id="IPR010872">
    <property type="entry name" value="MDMPI_C-term_domain"/>
</dbReference>
<dbReference type="PANTHER" id="PTHR40758">
    <property type="entry name" value="CONSERVED PROTEIN"/>
    <property type="match status" value="1"/>
</dbReference>
<feature type="domain" description="MDMPI C-terminal" evidence="1">
    <location>
        <begin position="141"/>
        <end position="228"/>
    </location>
</feature>
<evidence type="ECO:0000313" key="3">
    <source>
        <dbReference type="EMBL" id="WIX83325.1"/>
    </source>
</evidence>
<dbReference type="Pfam" id="PF11716">
    <property type="entry name" value="MDMPI_N"/>
    <property type="match status" value="1"/>
</dbReference>
<dbReference type="InterPro" id="IPR024344">
    <property type="entry name" value="MDMPI_metal-binding"/>
</dbReference>
<reference evidence="3 4" key="1">
    <citation type="submission" date="2023-06" db="EMBL/GenBank/DDBJ databases">
        <authorList>
            <person name="Oyuntsetseg B."/>
            <person name="Kim S.B."/>
        </authorList>
    </citation>
    <scope>NUCLEOTIDE SEQUENCE [LARGE SCALE GENOMIC DNA]</scope>
    <source>
        <strain evidence="3 4">2-15</strain>
    </source>
</reference>
<evidence type="ECO:0000259" key="1">
    <source>
        <dbReference type="Pfam" id="PF07398"/>
    </source>
</evidence>
<dbReference type="EMBL" id="CP127294">
    <property type="protein sequence ID" value="WIX83325.1"/>
    <property type="molecule type" value="Genomic_DNA"/>
</dbReference>
<dbReference type="SUPFAM" id="SSF109854">
    <property type="entry name" value="DinB/YfiT-like putative metalloenzymes"/>
    <property type="match status" value="1"/>
</dbReference>
<dbReference type="Pfam" id="PF07398">
    <property type="entry name" value="MDMPI_C"/>
    <property type="match status" value="1"/>
</dbReference>
<accession>A0A9Y2IQA2</accession>
<dbReference type="GO" id="GO:0005886">
    <property type="term" value="C:plasma membrane"/>
    <property type="evidence" value="ECO:0007669"/>
    <property type="project" value="TreeGrafter"/>
</dbReference>
<dbReference type="InterPro" id="IPR034660">
    <property type="entry name" value="DinB/YfiT-like"/>
</dbReference>
<dbReference type="NCBIfam" id="TIGR03083">
    <property type="entry name" value="maleylpyruvate isomerase family mycothiol-dependent enzyme"/>
    <property type="match status" value="1"/>
</dbReference>
<protein>
    <submittedName>
        <fullName evidence="3">Maleylpyruvate isomerase family mycothiol-dependent enzyme</fullName>
    </submittedName>
</protein>
<feature type="domain" description="Mycothiol-dependent maleylpyruvate isomerase metal-binding" evidence="2">
    <location>
        <begin position="10"/>
        <end position="127"/>
    </location>
</feature>
<dbReference type="InterPro" id="IPR017517">
    <property type="entry name" value="Maleyloyr_isom"/>
</dbReference>
<dbReference type="GO" id="GO:0016853">
    <property type="term" value="F:isomerase activity"/>
    <property type="evidence" value="ECO:0007669"/>
    <property type="project" value="UniProtKB-KW"/>
</dbReference>
<dbReference type="Proteomes" id="UP001236014">
    <property type="component" value="Chromosome"/>
</dbReference>
<keyword evidence="4" id="KW-1185">Reference proteome</keyword>
<organism evidence="3 4">
    <name type="scientific">Amycolatopsis carbonis</name>
    <dbReference type="NCBI Taxonomy" id="715471"/>
    <lineage>
        <taxon>Bacteria</taxon>
        <taxon>Bacillati</taxon>
        <taxon>Actinomycetota</taxon>
        <taxon>Actinomycetes</taxon>
        <taxon>Pseudonocardiales</taxon>
        <taxon>Pseudonocardiaceae</taxon>
        <taxon>Amycolatopsis</taxon>
    </lineage>
</organism>
<evidence type="ECO:0000313" key="4">
    <source>
        <dbReference type="Proteomes" id="UP001236014"/>
    </source>
</evidence>
<dbReference type="KEGG" id="acab:QRX50_22470"/>
<dbReference type="GO" id="GO:0046872">
    <property type="term" value="F:metal ion binding"/>
    <property type="evidence" value="ECO:0007669"/>
    <property type="project" value="InterPro"/>
</dbReference>
<dbReference type="PANTHER" id="PTHR40758:SF1">
    <property type="entry name" value="CONSERVED PROTEIN"/>
    <property type="match status" value="1"/>
</dbReference>
<dbReference type="AlphaFoldDB" id="A0A9Y2IQA2"/>
<name>A0A9Y2IQA2_9PSEU</name>
<proteinExistence type="predicted"/>
<dbReference type="RefSeq" id="WP_285973877.1">
    <property type="nucleotide sequence ID" value="NZ_CP127294.1"/>
</dbReference>
<sequence>MTLSAEDCLAHLRTLTTEFAQAANDGAANAPVPDCADWTRADLVTHLGEIHRWSAEIVRTGEPQQRAASEVPGDLAAWYAESAAVLLAEFEAADPADKCWHFGGTPKTKAFWFHRQLHETAVHLIDLHGCAGTTPVLDPIVAADGVDEVLGALLPRVTRWHAVPPLAAPLRLRATDTGHEWTVVPGEPPVLGEGAPAATVEATAQDLLTLLWKRGDVTPGLSGDEELARAFLKSPLTP</sequence>